<dbReference type="AlphaFoldDB" id="A0A7U2HXW3"/>
<accession>A0A7U2HXW3</accession>
<dbReference type="Proteomes" id="UP000663193">
    <property type="component" value="Chromosome 5"/>
</dbReference>
<evidence type="ECO:0008006" key="4">
    <source>
        <dbReference type="Google" id="ProtNLM"/>
    </source>
</evidence>
<dbReference type="VEuPathDB" id="FungiDB:JI435_148650"/>
<dbReference type="KEGG" id="pno:SNOG_14865"/>
<sequence length="114" mass="12414">MLILLLFTLIYPAAASYPACGRRARIDPISPNTADLLLEPAVQMDYAHCSSLCGLTAECGGYASTAKKQASDWCFVFRKGLSYEDIFGAGDEQWSLEDGVPVGFWEADCPKRIG</sequence>
<feature type="chain" id="PRO_5034768950" description="Apple domain-containing protein" evidence="1">
    <location>
        <begin position="16"/>
        <end position="114"/>
    </location>
</feature>
<protein>
    <recommendedName>
        <fullName evidence="4">Apple domain-containing protein</fullName>
    </recommendedName>
</protein>
<dbReference type="EMBL" id="CP069027">
    <property type="protein sequence ID" value="QRC94708.1"/>
    <property type="molecule type" value="Genomic_DNA"/>
</dbReference>
<feature type="signal peptide" evidence="1">
    <location>
        <begin position="1"/>
        <end position="15"/>
    </location>
</feature>
<evidence type="ECO:0000313" key="3">
    <source>
        <dbReference type="Proteomes" id="UP000663193"/>
    </source>
</evidence>
<evidence type="ECO:0000256" key="1">
    <source>
        <dbReference type="SAM" id="SignalP"/>
    </source>
</evidence>
<organism evidence="2 3">
    <name type="scientific">Phaeosphaeria nodorum (strain SN15 / ATCC MYA-4574 / FGSC 10173)</name>
    <name type="common">Glume blotch fungus</name>
    <name type="synonym">Parastagonospora nodorum</name>
    <dbReference type="NCBI Taxonomy" id="321614"/>
    <lineage>
        <taxon>Eukaryota</taxon>
        <taxon>Fungi</taxon>
        <taxon>Dikarya</taxon>
        <taxon>Ascomycota</taxon>
        <taxon>Pezizomycotina</taxon>
        <taxon>Dothideomycetes</taxon>
        <taxon>Pleosporomycetidae</taxon>
        <taxon>Pleosporales</taxon>
        <taxon>Pleosporineae</taxon>
        <taxon>Phaeosphaeriaceae</taxon>
        <taxon>Parastagonospora</taxon>
    </lineage>
</organism>
<reference evidence="3" key="1">
    <citation type="journal article" date="2021" name="BMC Genomics">
        <title>Chromosome-level genome assembly and manually-curated proteome of model necrotroph Parastagonospora nodorum Sn15 reveals a genome-wide trove of candidate effector homologs, and redundancy of virulence-related functions within an accessory chromosome.</title>
        <authorList>
            <person name="Bertazzoni S."/>
            <person name="Jones D.A.B."/>
            <person name="Phan H.T."/>
            <person name="Tan K.-C."/>
            <person name="Hane J.K."/>
        </authorList>
    </citation>
    <scope>NUCLEOTIDE SEQUENCE [LARGE SCALE GENOMIC DNA]</scope>
    <source>
        <strain evidence="3">SN15 / ATCC MYA-4574 / FGSC 10173)</strain>
    </source>
</reference>
<keyword evidence="1" id="KW-0732">Signal</keyword>
<name>A0A7U2HXW3_PHANO</name>
<keyword evidence="3" id="KW-1185">Reference proteome</keyword>
<gene>
    <name evidence="2" type="ORF">JI435_148650</name>
</gene>
<evidence type="ECO:0000313" key="2">
    <source>
        <dbReference type="EMBL" id="QRC94708.1"/>
    </source>
</evidence>
<dbReference type="RefSeq" id="XP_001805035.1">
    <property type="nucleotide sequence ID" value="XM_001804983.1"/>
</dbReference>
<proteinExistence type="predicted"/>